<dbReference type="PANTHER" id="PTHR10434">
    <property type="entry name" value="1-ACYL-SN-GLYCEROL-3-PHOSPHATE ACYLTRANSFERASE"/>
    <property type="match status" value="1"/>
</dbReference>
<dbReference type="Pfam" id="PF01553">
    <property type="entry name" value="Acyltransferase"/>
    <property type="match status" value="1"/>
</dbReference>
<dbReference type="PANTHER" id="PTHR10434:SF11">
    <property type="entry name" value="1-ACYL-SN-GLYCEROL-3-PHOSPHATE ACYLTRANSFERASE"/>
    <property type="match status" value="1"/>
</dbReference>
<gene>
    <name evidence="12" type="ORF">RZ57_00190</name>
</gene>
<evidence type="ECO:0000313" key="13">
    <source>
        <dbReference type="Proteomes" id="UP000060132"/>
    </source>
</evidence>
<dbReference type="RefSeq" id="WP_010944118.1">
    <property type="nucleotide sequence ID" value="NZ_CP011218.1"/>
</dbReference>
<dbReference type="GO" id="GO:0003841">
    <property type="term" value="F:1-acylglycerol-3-phosphate O-acyltransferase activity"/>
    <property type="evidence" value="ECO:0007669"/>
    <property type="project" value="UniProtKB-UniRule"/>
</dbReference>
<comment type="similarity">
    <text evidence="4 9">Belongs to the 1-acyl-sn-glycerol-3-phosphate acyltransferase family.</text>
</comment>
<keyword evidence="10" id="KW-1133">Transmembrane helix</keyword>
<keyword evidence="9" id="KW-1208">Phospholipid metabolism</keyword>
<comment type="catalytic activity">
    <reaction evidence="1 9">
        <text>a 1-acyl-sn-glycero-3-phosphate + an acyl-CoA = a 1,2-diacyl-sn-glycero-3-phosphate + CoA</text>
        <dbReference type="Rhea" id="RHEA:19709"/>
        <dbReference type="ChEBI" id="CHEBI:57287"/>
        <dbReference type="ChEBI" id="CHEBI:57970"/>
        <dbReference type="ChEBI" id="CHEBI:58342"/>
        <dbReference type="ChEBI" id="CHEBI:58608"/>
        <dbReference type="EC" id="2.3.1.51"/>
    </reaction>
</comment>
<proteinExistence type="inferred from homology"/>
<evidence type="ECO:0000256" key="4">
    <source>
        <dbReference type="ARBA" id="ARBA00008655"/>
    </source>
</evidence>
<dbReference type="EMBL" id="CP011219">
    <property type="protein sequence ID" value="AKO31681.1"/>
    <property type="molecule type" value="Genomic_DNA"/>
</dbReference>
<sequence>MLKLIRILLVATTAIIISLFGTLYAFIRLRHPNSVSQIAKLYATMHRLVGLRVIYRSRASFNQQAIYIANHQNNYDMLTIAGMVPLRTVTIGKKSLIWLPFFGLAYWATGNIFIDRQKRSNAINTMSKVIKIIHERQISIWMFPEGTRSRGRGLLPFKTGAFHTAITAGLPIVPIVCSNLHNKVDLNRWDNGTVICEMLEPIDTRGYNRENLRELIDKSYTMMAAKIAELDAEIAAIENKK</sequence>
<comment type="pathway">
    <text evidence="2">Phospholipid metabolism; CDP-diacylglycerol biosynthesis; CDP-diacylglycerol from sn-glycerol 3-phosphate: step 2/3.</text>
</comment>
<dbReference type="EC" id="2.3.1.51" evidence="5 9"/>
<evidence type="ECO:0000256" key="5">
    <source>
        <dbReference type="ARBA" id="ARBA00013211"/>
    </source>
</evidence>
<evidence type="ECO:0000259" key="11">
    <source>
        <dbReference type="SMART" id="SM00563"/>
    </source>
</evidence>
<feature type="transmembrane region" description="Helical" evidence="10">
    <location>
        <begin position="7"/>
        <end position="27"/>
    </location>
</feature>
<comment type="pathway">
    <text evidence="3">Lipid metabolism.</text>
</comment>
<dbReference type="GO" id="GO:0005886">
    <property type="term" value="C:plasma membrane"/>
    <property type="evidence" value="ECO:0007669"/>
    <property type="project" value="TreeGrafter"/>
</dbReference>
<evidence type="ECO:0000256" key="9">
    <source>
        <dbReference type="RuleBase" id="RU361267"/>
    </source>
</evidence>
<dbReference type="InterPro" id="IPR002123">
    <property type="entry name" value="Plipid/glycerol_acylTrfase"/>
</dbReference>
<organism evidence="12 13">
    <name type="scientific">Haemophilus ducreyi</name>
    <dbReference type="NCBI Taxonomy" id="730"/>
    <lineage>
        <taxon>Bacteria</taxon>
        <taxon>Pseudomonadati</taxon>
        <taxon>Pseudomonadota</taxon>
        <taxon>Gammaproteobacteria</taxon>
        <taxon>Pasteurellales</taxon>
        <taxon>Pasteurellaceae</taxon>
        <taxon>Haemophilus</taxon>
    </lineage>
</organism>
<dbReference type="SUPFAM" id="SSF69593">
    <property type="entry name" value="Glycerol-3-phosphate (1)-acyltransferase"/>
    <property type="match status" value="1"/>
</dbReference>
<dbReference type="CDD" id="cd07989">
    <property type="entry name" value="LPLAT_AGPAT-like"/>
    <property type="match status" value="1"/>
</dbReference>
<dbReference type="GO" id="GO:0006654">
    <property type="term" value="P:phosphatidic acid biosynthetic process"/>
    <property type="evidence" value="ECO:0007669"/>
    <property type="project" value="TreeGrafter"/>
</dbReference>
<keyword evidence="9" id="KW-0594">Phospholipid biosynthesis</keyword>
<keyword evidence="10" id="KW-0472">Membrane</keyword>
<feature type="domain" description="Phospholipid/glycerol acyltransferase" evidence="11">
    <location>
        <begin position="65"/>
        <end position="180"/>
    </location>
</feature>
<dbReference type="InterPro" id="IPR004552">
    <property type="entry name" value="AGP_acyltrans"/>
</dbReference>
<feature type="transmembrane region" description="Helical" evidence="10">
    <location>
        <begin position="95"/>
        <end position="114"/>
    </location>
</feature>
<protein>
    <recommendedName>
        <fullName evidence="6 9">1-acyl-sn-glycerol-3-phosphate acyltransferase</fullName>
        <ecNumber evidence="5 9">2.3.1.51</ecNumber>
    </recommendedName>
</protein>
<evidence type="ECO:0000256" key="7">
    <source>
        <dbReference type="ARBA" id="ARBA00022679"/>
    </source>
</evidence>
<dbReference type="OMA" id="KKSLVWI"/>
<evidence type="ECO:0000256" key="3">
    <source>
        <dbReference type="ARBA" id="ARBA00005189"/>
    </source>
</evidence>
<accession>A0AAC8UB48</accession>
<keyword evidence="8 9" id="KW-0012">Acyltransferase</keyword>
<keyword evidence="10" id="KW-0812">Transmembrane</keyword>
<evidence type="ECO:0000256" key="2">
    <source>
        <dbReference type="ARBA" id="ARBA00004728"/>
    </source>
</evidence>
<evidence type="ECO:0000256" key="1">
    <source>
        <dbReference type="ARBA" id="ARBA00001141"/>
    </source>
</evidence>
<keyword evidence="9" id="KW-0444">Lipid biosynthesis</keyword>
<dbReference type="NCBIfam" id="TIGR00530">
    <property type="entry name" value="AGP_acyltrn"/>
    <property type="match status" value="1"/>
</dbReference>
<keyword evidence="9" id="KW-0443">Lipid metabolism</keyword>
<evidence type="ECO:0000256" key="10">
    <source>
        <dbReference type="SAM" id="Phobius"/>
    </source>
</evidence>
<comment type="domain">
    <text evidence="9">The HXXXXD motif is essential for acyltransferase activity and may constitute the binding site for the phosphate moiety of the glycerol-3-phosphate.</text>
</comment>
<evidence type="ECO:0000313" key="12">
    <source>
        <dbReference type="EMBL" id="AKO31681.1"/>
    </source>
</evidence>
<evidence type="ECO:0000256" key="8">
    <source>
        <dbReference type="ARBA" id="ARBA00023315"/>
    </source>
</evidence>
<dbReference type="Proteomes" id="UP000060132">
    <property type="component" value="Chromosome"/>
</dbReference>
<keyword evidence="7 9" id="KW-0808">Transferase</keyword>
<dbReference type="SMART" id="SM00563">
    <property type="entry name" value="PlsC"/>
    <property type="match status" value="1"/>
</dbReference>
<reference evidence="12 13" key="1">
    <citation type="journal article" date="2015" name="PLoS Negl. Trop. Dis.">
        <title>Haemophilus ducreyi Cutaneous Ulcer Strains Are Nearly Identical to Class I Genital Ulcer Strains.</title>
        <authorList>
            <person name="Gangaiah D."/>
            <person name="Webb K.M."/>
            <person name="Humphreys T.L."/>
            <person name="Fortney K.R."/>
            <person name="Toh E."/>
            <person name="Tai A."/>
            <person name="Katz S.S."/>
            <person name="Pillay A."/>
            <person name="Chen C.Y."/>
            <person name="Roberts S.A."/>
            <person name="Munson R.S.Jr."/>
            <person name="Spinola S.M."/>
        </authorList>
    </citation>
    <scope>NUCLEOTIDE SEQUENCE [LARGE SCALE GENOMIC DNA]</scope>
    <source>
        <strain evidence="13">CLU2</strain>
    </source>
</reference>
<name>A0AAC8UB48_HAEDC</name>
<evidence type="ECO:0000256" key="6">
    <source>
        <dbReference type="ARBA" id="ARBA00016139"/>
    </source>
</evidence>
<dbReference type="AlphaFoldDB" id="A0AAC8UB48"/>